<dbReference type="EMBL" id="CP018836">
    <property type="protein sequence ID" value="ASA57303.1"/>
    <property type="molecule type" value="Genomic_DNA"/>
</dbReference>
<dbReference type="PROSITE" id="PS51186">
    <property type="entry name" value="GNAT"/>
    <property type="match status" value="1"/>
</dbReference>
<dbReference type="KEGG" id="vga:BSQ33_16080"/>
<dbReference type="NCBIfam" id="NF007853">
    <property type="entry name" value="PRK10562.1"/>
    <property type="match status" value="1"/>
</dbReference>
<dbReference type="Gene3D" id="3.40.630.30">
    <property type="match status" value="1"/>
</dbReference>
<dbReference type="InterPro" id="IPR016181">
    <property type="entry name" value="Acyl_CoA_acyltransferase"/>
</dbReference>
<evidence type="ECO:0000256" key="1">
    <source>
        <dbReference type="ARBA" id="ARBA00022679"/>
    </source>
</evidence>
<organism evidence="4 5">
    <name type="scientific">Vibrio gazogenes</name>
    <dbReference type="NCBI Taxonomy" id="687"/>
    <lineage>
        <taxon>Bacteria</taxon>
        <taxon>Pseudomonadati</taxon>
        <taxon>Pseudomonadota</taxon>
        <taxon>Gammaproteobacteria</taxon>
        <taxon>Vibrionales</taxon>
        <taxon>Vibrionaceae</taxon>
        <taxon>Vibrio</taxon>
    </lineage>
</organism>
<accession>A0A1Z2SJE1</accession>
<feature type="domain" description="N-acetyltransferase" evidence="3">
    <location>
        <begin position="1"/>
        <end position="142"/>
    </location>
</feature>
<sequence>MIRNYQAADIDQILAIWLSASIQAHNFIEAAFWQSKIGEMRDVYIPASETRVYTADGKIVGFYSLYENNLAAIFVAPNSQGKGVGALLLDDAKNRREQLQLTVYKDNTPSIRFYEKNGFSLLGEQIDEHTGHSELIMAYHSSSN</sequence>
<reference evidence="4 5" key="1">
    <citation type="submission" date="2016-12" db="EMBL/GenBank/DDBJ databases">
        <authorList>
            <person name="Song W.-J."/>
            <person name="Kurnit D.M."/>
        </authorList>
    </citation>
    <scope>NUCLEOTIDE SEQUENCE [LARGE SCALE GENOMIC DNA]</scope>
    <source>
        <strain evidence="4 5">ATCC 43942</strain>
    </source>
</reference>
<dbReference type="OrthoDB" id="9789605at2"/>
<dbReference type="GO" id="GO:0016747">
    <property type="term" value="F:acyltransferase activity, transferring groups other than amino-acyl groups"/>
    <property type="evidence" value="ECO:0007669"/>
    <property type="project" value="InterPro"/>
</dbReference>
<proteinExistence type="predicted"/>
<evidence type="ECO:0000313" key="5">
    <source>
        <dbReference type="Proteomes" id="UP000196708"/>
    </source>
</evidence>
<keyword evidence="2" id="KW-0012">Acyltransferase</keyword>
<dbReference type="PANTHER" id="PTHR43800:SF1">
    <property type="entry name" value="PEPTIDYL-LYSINE N-ACETYLTRANSFERASE YJAB"/>
    <property type="match status" value="1"/>
</dbReference>
<dbReference type="InterPro" id="IPR000182">
    <property type="entry name" value="GNAT_dom"/>
</dbReference>
<evidence type="ECO:0000259" key="3">
    <source>
        <dbReference type="PROSITE" id="PS51186"/>
    </source>
</evidence>
<gene>
    <name evidence="4" type="ORF">BSQ33_16080</name>
</gene>
<dbReference type="PANTHER" id="PTHR43800">
    <property type="entry name" value="PEPTIDYL-LYSINE N-ACETYLTRANSFERASE YJAB"/>
    <property type="match status" value="1"/>
</dbReference>
<evidence type="ECO:0000313" key="4">
    <source>
        <dbReference type="EMBL" id="ASA57303.1"/>
    </source>
</evidence>
<dbReference type="AlphaFoldDB" id="A0A1Z2SJE1"/>
<name>A0A1Z2SJE1_VIBGA</name>
<dbReference type="RefSeq" id="WP_088134637.1">
    <property type="nucleotide sequence ID" value="NZ_CP018836.1"/>
</dbReference>
<dbReference type="Pfam" id="PF13508">
    <property type="entry name" value="Acetyltransf_7"/>
    <property type="match status" value="1"/>
</dbReference>
<protein>
    <submittedName>
        <fullName evidence="4">N-acetyltransferase</fullName>
    </submittedName>
</protein>
<dbReference type="CDD" id="cd04301">
    <property type="entry name" value="NAT_SF"/>
    <property type="match status" value="1"/>
</dbReference>
<dbReference type="Proteomes" id="UP000196708">
    <property type="component" value="Chromosome 2"/>
</dbReference>
<dbReference type="SUPFAM" id="SSF55729">
    <property type="entry name" value="Acyl-CoA N-acyltransferases (Nat)"/>
    <property type="match status" value="1"/>
</dbReference>
<keyword evidence="1 4" id="KW-0808">Transferase</keyword>
<evidence type="ECO:0000256" key="2">
    <source>
        <dbReference type="ARBA" id="ARBA00023315"/>
    </source>
</evidence>